<dbReference type="PANTHER" id="PTHR47197">
    <property type="entry name" value="PROTEIN NIRF"/>
    <property type="match status" value="1"/>
</dbReference>
<dbReference type="RefSeq" id="WP_150779421.1">
    <property type="nucleotide sequence ID" value="NZ_CABVIH010000007.1"/>
</dbReference>
<dbReference type="InterPro" id="IPR051200">
    <property type="entry name" value="Host-pathogen_enzymatic-act"/>
</dbReference>
<feature type="domain" description="YNCE-like beta-propeller" evidence="3">
    <location>
        <begin position="58"/>
        <end position="330"/>
    </location>
</feature>
<dbReference type="Proteomes" id="UP000375525">
    <property type="component" value="Unassembled WGS sequence"/>
</dbReference>
<dbReference type="NCBIfam" id="TIGR02276">
    <property type="entry name" value="beta_rpt_yvtn"/>
    <property type="match status" value="1"/>
</dbReference>
<dbReference type="InterPro" id="IPR011964">
    <property type="entry name" value="YVTN_b-propeller_repeat"/>
</dbReference>
<dbReference type="InterPro" id="IPR048433">
    <property type="entry name" value="YNCE-like_beta-prop"/>
</dbReference>
<evidence type="ECO:0000256" key="2">
    <source>
        <dbReference type="SAM" id="MobiDB-lite"/>
    </source>
</evidence>
<accession>A0A5E7IX72</accession>
<name>A0A5E7IX72_PSEFL</name>
<sequence>MTTTPSSNSSKVKIESGIRLTDPRAYADKPSPLGDSAGTEIPVGVGPITIVFSVEGDRAFVLNGGESSVTVIDVKSATPIKTIEVGPSPRGGSASPNGRDIVVAHGGTTSLIDCDTLEVRVIEGASTTVNAPFSPDGKYIYFCASGDPEISVVDVETLEISSVTLEGHPDAYSIVLNPVRSLAYVGDSDAGEVMVLDTKEWTLIKRVKVAQVVAGLAISGDGKLLAACDVGGNKVAFVDLETNTVISTVGVGDSPVAAVFSPAGDRVYIAEPGDSTVSVIDTEIFERTEVFPVGRGPFDVAINPEGARVYVANVSSDSVSVLNVGPSEIVEDFESVEPTQIGGVGETMLTDIFKVTLLEVSDPEQYLAISNADWGGEWVSGNALYNYDAYTDKMMTYSLELIDGTASSIKFWVANGNNTSLIPYLDVWFMRGLDGVIDAQHFSWPQDTAFEMQVDSGLLQGIQTVKIRANGQYFIDQIAFVRE</sequence>
<feature type="compositionally biased region" description="Polar residues" evidence="2">
    <location>
        <begin position="1"/>
        <end position="11"/>
    </location>
</feature>
<protein>
    <recommendedName>
        <fullName evidence="3">YNCE-like beta-propeller domain-containing protein</fullName>
    </recommendedName>
</protein>
<keyword evidence="1" id="KW-0732">Signal</keyword>
<dbReference type="SUPFAM" id="SSF51004">
    <property type="entry name" value="C-terminal (heme d1) domain of cytochrome cd1-nitrite reductase"/>
    <property type="match status" value="1"/>
</dbReference>
<dbReference type="InterPro" id="IPR011048">
    <property type="entry name" value="Haem_d1_sf"/>
</dbReference>
<proteinExistence type="predicted"/>
<evidence type="ECO:0000313" key="5">
    <source>
        <dbReference type="Proteomes" id="UP000375525"/>
    </source>
</evidence>
<evidence type="ECO:0000313" key="4">
    <source>
        <dbReference type="EMBL" id="VVO80324.1"/>
    </source>
</evidence>
<feature type="compositionally biased region" description="Basic and acidic residues" evidence="2">
    <location>
        <begin position="12"/>
        <end position="27"/>
    </location>
</feature>
<reference evidence="4 5" key="1">
    <citation type="submission" date="2019-09" db="EMBL/GenBank/DDBJ databases">
        <authorList>
            <person name="Chandra G."/>
            <person name="Truman W A."/>
        </authorList>
    </citation>
    <scope>NUCLEOTIDE SEQUENCE [LARGE SCALE GENOMIC DNA]</scope>
    <source>
        <strain evidence="4">PS880</strain>
    </source>
</reference>
<organism evidence="4 5">
    <name type="scientific">Pseudomonas fluorescens</name>
    <dbReference type="NCBI Taxonomy" id="294"/>
    <lineage>
        <taxon>Bacteria</taxon>
        <taxon>Pseudomonadati</taxon>
        <taxon>Pseudomonadota</taxon>
        <taxon>Gammaproteobacteria</taxon>
        <taxon>Pseudomonadales</taxon>
        <taxon>Pseudomonadaceae</taxon>
        <taxon>Pseudomonas</taxon>
    </lineage>
</organism>
<dbReference type="Gene3D" id="2.130.10.10">
    <property type="entry name" value="YVTN repeat-like/Quinoprotein amine dehydrogenase"/>
    <property type="match status" value="2"/>
</dbReference>
<gene>
    <name evidence="4" type="ORF">PS880_01766</name>
</gene>
<evidence type="ECO:0000259" key="3">
    <source>
        <dbReference type="Pfam" id="PF21783"/>
    </source>
</evidence>
<dbReference type="EMBL" id="CABVIH010000007">
    <property type="protein sequence ID" value="VVO80324.1"/>
    <property type="molecule type" value="Genomic_DNA"/>
</dbReference>
<dbReference type="AlphaFoldDB" id="A0A5E7IX72"/>
<dbReference type="PANTHER" id="PTHR47197:SF3">
    <property type="entry name" value="DIHYDRO-HEME D1 DEHYDROGENASE"/>
    <property type="match status" value="1"/>
</dbReference>
<dbReference type="Pfam" id="PF21783">
    <property type="entry name" value="YNCE"/>
    <property type="match status" value="1"/>
</dbReference>
<feature type="region of interest" description="Disordered" evidence="2">
    <location>
        <begin position="1"/>
        <end position="38"/>
    </location>
</feature>
<dbReference type="InterPro" id="IPR015943">
    <property type="entry name" value="WD40/YVTN_repeat-like_dom_sf"/>
</dbReference>
<dbReference type="OrthoDB" id="145213at2"/>
<evidence type="ECO:0000256" key="1">
    <source>
        <dbReference type="ARBA" id="ARBA00022729"/>
    </source>
</evidence>